<comment type="caution">
    <text evidence="2">The sequence shown here is derived from an EMBL/GenBank/DDBJ whole genome shotgun (WGS) entry which is preliminary data.</text>
</comment>
<name>A0A6D2IK29_9BRAS</name>
<keyword evidence="3" id="KW-1185">Reference proteome</keyword>
<evidence type="ECO:0000259" key="1">
    <source>
        <dbReference type="Pfam" id="PF10551"/>
    </source>
</evidence>
<dbReference type="AlphaFoldDB" id="A0A6D2IK29"/>
<dbReference type="Proteomes" id="UP000467841">
    <property type="component" value="Unassembled WGS sequence"/>
</dbReference>
<dbReference type="InterPro" id="IPR018289">
    <property type="entry name" value="MULE_transposase_dom"/>
</dbReference>
<dbReference type="PANTHER" id="PTHR31973">
    <property type="entry name" value="POLYPROTEIN, PUTATIVE-RELATED"/>
    <property type="match status" value="1"/>
</dbReference>
<reference evidence="2" key="1">
    <citation type="submission" date="2020-01" db="EMBL/GenBank/DDBJ databases">
        <authorList>
            <person name="Mishra B."/>
        </authorList>
    </citation>
    <scope>NUCLEOTIDE SEQUENCE [LARGE SCALE GENOMIC DNA]</scope>
</reference>
<gene>
    <name evidence="2" type="ORF">MERR_LOCUS13423</name>
</gene>
<proteinExistence type="predicted"/>
<dbReference type="PANTHER" id="PTHR31973:SF187">
    <property type="entry name" value="MUTATOR TRANSPOSASE MUDRA PROTEIN"/>
    <property type="match status" value="1"/>
</dbReference>
<dbReference type="OrthoDB" id="1112906at2759"/>
<evidence type="ECO:0000313" key="3">
    <source>
        <dbReference type="Proteomes" id="UP000467841"/>
    </source>
</evidence>
<sequence>MFHFKQSITKRHYFIVNCVDRFCDWRVRAKEVGDCGYYEITKASLAHTCCIDTRNAYRKKVSSRVIAAVFRAKYMNFNKGPRSTQLQRMVLEDLHVQASYMKCYRAIEQTSIDVRGTKEESYLKLHVYFYLLKAGNPAGFSRLRRVIVVDGTHLWGKYKGVLLTVVGQDANFQVFPLAYALVDSENTEAWTWFLERLERILGDSSSLVIVSDRWKALYPAIGAVYPLAVHVACIVHLSRNVSSIYSSKGHEKLVSMAAFAYRPATFKPFFEKIKSRNLECARYLEKIAMSFWARCYCKGEMYNFMTSNAAEQLN</sequence>
<organism evidence="2 3">
    <name type="scientific">Microthlaspi erraticum</name>
    <dbReference type="NCBI Taxonomy" id="1685480"/>
    <lineage>
        <taxon>Eukaryota</taxon>
        <taxon>Viridiplantae</taxon>
        <taxon>Streptophyta</taxon>
        <taxon>Embryophyta</taxon>
        <taxon>Tracheophyta</taxon>
        <taxon>Spermatophyta</taxon>
        <taxon>Magnoliopsida</taxon>
        <taxon>eudicotyledons</taxon>
        <taxon>Gunneridae</taxon>
        <taxon>Pentapetalae</taxon>
        <taxon>rosids</taxon>
        <taxon>malvids</taxon>
        <taxon>Brassicales</taxon>
        <taxon>Brassicaceae</taxon>
        <taxon>Coluteocarpeae</taxon>
        <taxon>Microthlaspi</taxon>
    </lineage>
</organism>
<feature type="domain" description="MULE transposase" evidence="1">
    <location>
        <begin position="146"/>
        <end position="240"/>
    </location>
</feature>
<dbReference type="Pfam" id="PF10551">
    <property type="entry name" value="MULE"/>
    <property type="match status" value="1"/>
</dbReference>
<protein>
    <recommendedName>
        <fullName evidence="1">MULE transposase domain-containing protein</fullName>
    </recommendedName>
</protein>
<dbReference type="EMBL" id="CACVBM020001050">
    <property type="protein sequence ID" value="CAA7026188.1"/>
    <property type="molecule type" value="Genomic_DNA"/>
</dbReference>
<evidence type="ECO:0000313" key="2">
    <source>
        <dbReference type="EMBL" id="CAA7026188.1"/>
    </source>
</evidence>
<accession>A0A6D2IK29</accession>